<organism evidence="1 2">
    <name type="scientific">uncultured phage cr127_1</name>
    <dbReference type="NCBI Taxonomy" id="2772077"/>
    <lineage>
        <taxon>Viruses</taxon>
        <taxon>Duplodnaviria</taxon>
        <taxon>Heunggongvirae</taxon>
        <taxon>Uroviricota</taxon>
        <taxon>Caudoviricetes</taxon>
        <taxon>Crassvirales</taxon>
        <taxon>Crevaviridae</taxon>
        <taxon>Doltivirinae</taxon>
        <taxon>Kahucivirus</taxon>
        <taxon>Kahucivirus intestinalis</taxon>
    </lineage>
</organism>
<sequence>MIDEIKIGSLVITSRSRYGTVINIKNEYGIDKVLVRIGSKEYWMFKDQVRLATNSVVFKVYYSFKYCDKLIETSDEIAIEKGTVLFDSNSYDNKTLITIISDKICKKINQVVKITKILIS</sequence>
<dbReference type="KEGG" id="vg:65130368"/>
<evidence type="ECO:0000313" key="2">
    <source>
        <dbReference type="Proteomes" id="UP000594097"/>
    </source>
</evidence>
<keyword evidence="2" id="KW-1185">Reference proteome</keyword>
<dbReference type="Proteomes" id="UP000594097">
    <property type="component" value="Segment"/>
</dbReference>
<dbReference type="EMBL" id="MT774393">
    <property type="protein sequence ID" value="QOR59756.1"/>
    <property type="molecule type" value="Genomic_DNA"/>
</dbReference>
<protein>
    <submittedName>
        <fullName evidence="1">Putative preprotein translocase</fullName>
    </submittedName>
</protein>
<evidence type="ECO:0000313" key="1">
    <source>
        <dbReference type="EMBL" id="QOR59756.1"/>
    </source>
</evidence>
<dbReference type="GeneID" id="65130368"/>
<proteinExistence type="predicted"/>
<dbReference type="RefSeq" id="YP_010111914.1">
    <property type="nucleotide sequence ID" value="NC_055886.1"/>
</dbReference>
<accession>A0A7M1RZQ1</accession>
<reference evidence="1 2" key="1">
    <citation type="submission" date="2020-07" db="EMBL/GenBank/DDBJ databases">
        <title>Taxonomic proposal: Crassvirales, a new order of highly abundant and diverse bacterial viruses.</title>
        <authorList>
            <person name="Shkoporov A.N."/>
            <person name="Stockdale S.R."/>
            <person name="Guerin E."/>
            <person name="Ross R.P."/>
            <person name="Hill C."/>
        </authorList>
    </citation>
    <scope>NUCLEOTIDE SEQUENCE [LARGE SCALE GENOMIC DNA]</scope>
</reference>
<name>A0A7M1RZQ1_9CAUD</name>